<dbReference type="AlphaFoldDB" id="A0ABD1GUB9"/>
<sequence length="94" mass="10974">MGGGGKSNAKACILVYRRVLQFGKGSRWFEIHLRSSRDGIREYAKRIHRASKRRRLRATCQDTNQNQLHPKEVRIMRELGVHKSLLLQHMKPLP</sequence>
<evidence type="ECO:0000313" key="2">
    <source>
        <dbReference type="Proteomes" id="UP001567538"/>
    </source>
</evidence>
<proteinExistence type="predicted"/>
<evidence type="ECO:0000313" key="1">
    <source>
        <dbReference type="EMBL" id="KAL1547737.1"/>
    </source>
</evidence>
<comment type="caution">
    <text evidence="1">The sequence shown here is derived from an EMBL/GenBank/DDBJ whole genome shotgun (WGS) entry which is preliminary data.</text>
</comment>
<dbReference type="Proteomes" id="UP001567538">
    <property type="component" value="Unassembled WGS sequence"/>
</dbReference>
<name>A0ABD1GUB9_SALDI</name>
<protein>
    <submittedName>
        <fullName evidence="1">Uncharacterized protein</fullName>
    </submittedName>
</protein>
<dbReference type="EMBL" id="JBEAFC010000007">
    <property type="protein sequence ID" value="KAL1547737.1"/>
    <property type="molecule type" value="Genomic_DNA"/>
</dbReference>
<organism evidence="1 2">
    <name type="scientific">Salvia divinorum</name>
    <name type="common">Maria pastora</name>
    <name type="synonym">Diviner's sage</name>
    <dbReference type="NCBI Taxonomy" id="28513"/>
    <lineage>
        <taxon>Eukaryota</taxon>
        <taxon>Viridiplantae</taxon>
        <taxon>Streptophyta</taxon>
        <taxon>Embryophyta</taxon>
        <taxon>Tracheophyta</taxon>
        <taxon>Spermatophyta</taxon>
        <taxon>Magnoliopsida</taxon>
        <taxon>eudicotyledons</taxon>
        <taxon>Gunneridae</taxon>
        <taxon>Pentapetalae</taxon>
        <taxon>asterids</taxon>
        <taxon>lamiids</taxon>
        <taxon>Lamiales</taxon>
        <taxon>Lamiaceae</taxon>
        <taxon>Nepetoideae</taxon>
        <taxon>Mentheae</taxon>
        <taxon>Salviinae</taxon>
        <taxon>Salvia</taxon>
        <taxon>Salvia subgen. Calosphace</taxon>
    </lineage>
</organism>
<accession>A0ABD1GUB9</accession>
<keyword evidence="2" id="KW-1185">Reference proteome</keyword>
<reference evidence="1 2" key="1">
    <citation type="submission" date="2024-06" db="EMBL/GenBank/DDBJ databases">
        <title>A chromosome level genome sequence of Diviner's sage (Salvia divinorum).</title>
        <authorList>
            <person name="Ford S.A."/>
            <person name="Ro D.-K."/>
            <person name="Ness R.W."/>
            <person name="Phillips M.A."/>
        </authorList>
    </citation>
    <scope>NUCLEOTIDE SEQUENCE [LARGE SCALE GENOMIC DNA]</scope>
    <source>
        <strain evidence="1">SAF-2024a</strain>
        <tissue evidence="1">Leaf</tissue>
    </source>
</reference>
<gene>
    <name evidence="1" type="ORF">AAHA92_16056</name>
</gene>